<dbReference type="InterPro" id="IPR006016">
    <property type="entry name" value="UspA"/>
</dbReference>
<organism evidence="3 4">
    <name type="scientific">Carex littledalei</name>
    <dbReference type="NCBI Taxonomy" id="544730"/>
    <lineage>
        <taxon>Eukaryota</taxon>
        <taxon>Viridiplantae</taxon>
        <taxon>Streptophyta</taxon>
        <taxon>Embryophyta</taxon>
        <taxon>Tracheophyta</taxon>
        <taxon>Spermatophyta</taxon>
        <taxon>Magnoliopsida</taxon>
        <taxon>Liliopsida</taxon>
        <taxon>Poales</taxon>
        <taxon>Cyperaceae</taxon>
        <taxon>Cyperoideae</taxon>
        <taxon>Cariceae</taxon>
        <taxon>Carex</taxon>
        <taxon>Carex subgen. Euthyceras</taxon>
    </lineage>
</organism>
<dbReference type="Proteomes" id="UP000623129">
    <property type="component" value="Unassembled WGS sequence"/>
</dbReference>
<dbReference type="Pfam" id="PF00582">
    <property type="entry name" value="Usp"/>
    <property type="match status" value="1"/>
</dbReference>
<protein>
    <submittedName>
        <fullName evidence="3">Universal stress protein family</fullName>
    </submittedName>
</protein>
<feature type="domain" description="UspA" evidence="2">
    <location>
        <begin position="1"/>
        <end position="140"/>
    </location>
</feature>
<dbReference type="SUPFAM" id="SSF52402">
    <property type="entry name" value="Adenine nucleotide alpha hydrolases-like"/>
    <property type="match status" value="1"/>
</dbReference>
<feature type="region of interest" description="Disordered" evidence="1">
    <location>
        <begin position="43"/>
        <end position="63"/>
    </location>
</feature>
<dbReference type="InterPro" id="IPR014729">
    <property type="entry name" value="Rossmann-like_a/b/a_fold"/>
</dbReference>
<comment type="caution">
    <text evidence="3">The sequence shown here is derived from an EMBL/GenBank/DDBJ whole genome shotgun (WGS) entry which is preliminary data.</text>
</comment>
<dbReference type="AlphaFoldDB" id="A0A833VLV3"/>
<reference evidence="3" key="1">
    <citation type="submission" date="2020-01" db="EMBL/GenBank/DDBJ databases">
        <title>Genome sequence of Kobresia littledalei, the first chromosome-level genome in the family Cyperaceae.</title>
        <authorList>
            <person name="Qu G."/>
        </authorList>
    </citation>
    <scope>NUCLEOTIDE SEQUENCE</scope>
    <source>
        <strain evidence="3">C.B.Clarke</strain>
        <tissue evidence="3">Leaf</tissue>
    </source>
</reference>
<name>A0A833VLV3_9POAL</name>
<dbReference type="EMBL" id="SWLB01000016">
    <property type="protein sequence ID" value="KAF3328108.1"/>
    <property type="molecule type" value="Genomic_DNA"/>
</dbReference>
<dbReference type="OrthoDB" id="786029at2759"/>
<evidence type="ECO:0000256" key="1">
    <source>
        <dbReference type="SAM" id="MobiDB-lite"/>
    </source>
</evidence>
<gene>
    <name evidence="3" type="ORF">FCM35_KLT06714</name>
</gene>
<proteinExistence type="predicted"/>
<dbReference type="PANTHER" id="PTHR47867:SF1">
    <property type="entry name" value="ADENINE NUCLEOTIDE ALPHA HYDROLASES-LIKE SUPERFAMILY PROTEIN"/>
    <property type="match status" value="1"/>
</dbReference>
<dbReference type="PANTHER" id="PTHR47867">
    <property type="entry name" value="ADENINE NUCLEOTIDE ALPHA HYDROLASES-LIKE SUPERFAMILY PROTEIN"/>
    <property type="match status" value="1"/>
</dbReference>
<evidence type="ECO:0000313" key="4">
    <source>
        <dbReference type="Proteomes" id="UP000623129"/>
    </source>
</evidence>
<evidence type="ECO:0000259" key="2">
    <source>
        <dbReference type="Pfam" id="PF00582"/>
    </source>
</evidence>
<feature type="compositionally biased region" description="Low complexity" evidence="1">
    <location>
        <begin position="43"/>
        <end position="58"/>
    </location>
</feature>
<accession>A0A833VLV3</accession>
<dbReference type="Gene3D" id="3.40.50.620">
    <property type="entry name" value="HUPs"/>
    <property type="match status" value="1"/>
</dbReference>
<keyword evidence="4" id="KW-1185">Reference proteome</keyword>
<sequence>MVVADPGRETTSALEWALSHGILENDEVILLHVEASAAVGFRRGSSSSSFSSFLRRPSTGTTEVEGRGIGGEYEFLATMKAMCQARQPTVRVNIETIEMEERDKATTILAEANRRKVDMIVIGQRRSSFIGSKLSGSMSMKGPDLAEFLIEQSKCLCIAVQKKHSAGYVLNTKTHKNFWLLA</sequence>
<dbReference type="CDD" id="cd00293">
    <property type="entry name" value="USP-like"/>
    <property type="match status" value="1"/>
</dbReference>
<evidence type="ECO:0000313" key="3">
    <source>
        <dbReference type="EMBL" id="KAF3328108.1"/>
    </source>
</evidence>